<feature type="domain" description="HD" evidence="1">
    <location>
        <begin position="22"/>
        <end position="113"/>
    </location>
</feature>
<protein>
    <submittedName>
        <fullName evidence="2">HDIG domain-containing protein</fullName>
    </submittedName>
</protein>
<dbReference type="Gene3D" id="1.10.3210.10">
    <property type="entry name" value="Hypothetical protein af1432"/>
    <property type="match status" value="1"/>
</dbReference>
<reference evidence="2 3" key="1">
    <citation type="submission" date="2020-08" db="EMBL/GenBank/DDBJ databases">
        <title>Complete Genome Sequence of Effusibacillus dendaii Strain skT53, Isolated from Farmland soil.</title>
        <authorList>
            <person name="Konishi T."/>
            <person name="Kawasaki H."/>
        </authorList>
    </citation>
    <scope>NUCLEOTIDE SEQUENCE [LARGE SCALE GENOMIC DNA]</scope>
    <source>
        <strain evidence="3">skT53</strain>
    </source>
</reference>
<dbReference type="PANTHER" id="PTHR38659:SF1">
    <property type="entry name" value="METAL DEPENDENT PHOSPHOHYDROLASE"/>
    <property type="match status" value="1"/>
</dbReference>
<dbReference type="Pfam" id="PF01966">
    <property type="entry name" value="HD"/>
    <property type="match status" value="1"/>
</dbReference>
<dbReference type="InterPro" id="IPR003607">
    <property type="entry name" value="HD/PDEase_dom"/>
</dbReference>
<dbReference type="InterPro" id="IPR006674">
    <property type="entry name" value="HD_domain"/>
</dbReference>
<name>A0A7I8DDT6_9BACL</name>
<dbReference type="CDD" id="cd00077">
    <property type="entry name" value="HDc"/>
    <property type="match status" value="1"/>
</dbReference>
<organism evidence="2 3">
    <name type="scientific">Effusibacillus dendaii</name>
    <dbReference type="NCBI Taxonomy" id="2743772"/>
    <lineage>
        <taxon>Bacteria</taxon>
        <taxon>Bacillati</taxon>
        <taxon>Bacillota</taxon>
        <taxon>Bacilli</taxon>
        <taxon>Bacillales</taxon>
        <taxon>Alicyclobacillaceae</taxon>
        <taxon>Effusibacillus</taxon>
    </lineage>
</organism>
<dbReference type="Proteomes" id="UP000593802">
    <property type="component" value="Chromosome"/>
</dbReference>
<dbReference type="KEGG" id="eff:skT53_19710"/>
<dbReference type="SUPFAM" id="SSF109604">
    <property type="entry name" value="HD-domain/PDEase-like"/>
    <property type="match status" value="1"/>
</dbReference>
<evidence type="ECO:0000259" key="1">
    <source>
        <dbReference type="Pfam" id="PF01966"/>
    </source>
</evidence>
<proteinExistence type="predicted"/>
<evidence type="ECO:0000313" key="3">
    <source>
        <dbReference type="Proteomes" id="UP000593802"/>
    </source>
</evidence>
<dbReference type="EMBL" id="AP023366">
    <property type="protein sequence ID" value="BCJ86986.1"/>
    <property type="molecule type" value="Genomic_DNA"/>
</dbReference>
<dbReference type="AlphaFoldDB" id="A0A7I8DDT6"/>
<dbReference type="NCBIfam" id="TIGR00277">
    <property type="entry name" value="HDIG"/>
    <property type="match status" value="1"/>
</dbReference>
<evidence type="ECO:0000313" key="2">
    <source>
        <dbReference type="EMBL" id="BCJ86986.1"/>
    </source>
</evidence>
<accession>A0A7I8DDT6</accession>
<sequence>MRLNREQAWSLLNEYTKSQSLIKHALAVETSVKAYAEKFGEDAEKWAIVGLLHDFDYEQYPTPQEHPYKGCEILKQLGYPEDVIHAILSHAEYTGVKRESLLDKTLFACDELSGFVTAVALVRPSKSIFDVDVKAVKKKLKDKAFAKGVSRDDVYKGAEELGISLDEHIQFVIDALKDRADDLGLRGEPVASS</sequence>
<dbReference type="InterPro" id="IPR006675">
    <property type="entry name" value="HDIG_dom"/>
</dbReference>
<dbReference type="PANTHER" id="PTHR38659">
    <property type="entry name" value="METAL-DEPENDENT PHOSPHOHYDROLASE"/>
    <property type="match status" value="1"/>
</dbReference>
<dbReference type="RefSeq" id="WP_200756552.1">
    <property type="nucleotide sequence ID" value="NZ_AP023366.1"/>
</dbReference>
<gene>
    <name evidence="2" type="ORF">skT53_19710</name>
</gene>
<keyword evidence="3" id="KW-1185">Reference proteome</keyword>